<comment type="caution">
    <text evidence="1">The sequence shown here is derived from an EMBL/GenBank/DDBJ whole genome shotgun (WGS) entry which is preliminary data.</text>
</comment>
<dbReference type="Pfam" id="PF03382">
    <property type="entry name" value="DUF285"/>
    <property type="match status" value="1"/>
</dbReference>
<keyword evidence="2" id="KW-1185">Reference proteome</keyword>
<gene>
    <name evidence="1" type="ORF">TrVE_jg788</name>
</gene>
<reference evidence="2" key="1">
    <citation type="journal article" date="2023" name="Commun. Biol.">
        <title>Genome analysis of Parmales, the sister group of diatoms, reveals the evolutionary specialization of diatoms from phago-mixotrophs to photoautotrophs.</title>
        <authorList>
            <person name="Ban H."/>
            <person name="Sato S."/>
            <person name="Yoshikawa S."/>
            <person name="Yamada K."/>
            <person name="Nakamura Y."/>
            <person name="Ichinomiya M."/>
            <person name="Sato N."/>
            <person name="Blanc-Mathieu R."/>
            <person name="Endo H."/>
            <person name="Kuwata A."/>
            <person name="Ogata H."/>
        </authorList>
    </citation>
    <scope>NUCLEOTIDE SEQUENCE [LARGE SCALE GENOMIC DNA]</scope>
    <source>
        <strain evidence="2">NIES 3699</strain>
    </source>
</reference>
<dbReference type="InterPro" id="IPR005046">
    <property type="entry name" value="DUF285"/>
</dbReference>
<protein>
    <submittedName>
        <fullName evidence="1">Uncharacterized protein</fullName>
    </submittedName>
</protein>
<proteinExistence type="predicted"/>
<accession>A0A9W7BQB3</accession>
<name>A0A9W7BQB3_9STRA</name>
<evidence type="ECO:0000313" key="1">
    <source>
        <dbReference type="EMBL" id="GMH95516.1"/>
    </source>
</evidence>
<organism evidence="1 2">
    <name type="scientific">Triparma verrucosa</name>
    <dbReference type="NCBI Taxonomy" id="1606542"/>
    <lineage>
        <taxon>Eukaryota</taxon>
        <taxon>Sar</taxon>
        <taxon>Stramenopiles</taxon>
        <taxon>Ochrophyta</taxon>
        <taxon>Bolidophyceae</taxon>
        <taxon>Parmales</taxon>
        <taxon>Triparmaceae</taxon>
        <taxon>Triparma</taxon>
    </lineage>
</organism>
<dbReference type="AlphaFoldDB" id="A0A9W7BQB3"/>
<dbReference type="NCBIfam" id="TIGR02167">
    <property type="entry name" value="Liste_lipo_26"/>
    <property type="match status" value="2"/>
</dbReference>
<dbReference type="Proteomes" id="UP001165160">
    <property type="component" value="Unassembled WGS sequence"/>
</dbReference>
<dbReference type="InterPro" id="IPR011889">
    <property type="entry name" value="Liste_lipo_26"/>
</dbReference>
<evidence type="ECO:0000313" key="2">
    <source>
        <dbReference type="Proteomes" id="UP001165160"/>
    </source>
</evidence>
<dbReference type="EMBL" id="BRXX01000169">
    <property type="protein sequence ID" value="GMH95516.1"/>
    <property type="molecule type" value="Genomic_DNA"/>
</dbReference>
<sequence length="141" mass="15714">MLKRSDADIKVAAKAWCEDVEAAREIYGPISIWNMSEVTDMLLLFSDDVGEAGKQFNGDLSRWDVSNVTDMGGMFHGAELFNCNLSSWNVEKVTNMVGMFAGAKKFDKSTIKGWELNGKDTLDMLGNWEEDIGYGEGTRKL</sequence>